<evidence type="ECO:0000256" key="3">
    <source>
        <dbReference type="ARBA" id="ARBA00023163"/>
    </source>
</evidence>
<organism evidence="5 6">
    <name type="scientific">Enterocloster hominis</name>
    <name type="common">ex Liu et al. 2021</name>
    <dbReference type="NCBI Taxonomy" id="2763663"/>
    <lineage>
        <taxon>Bacteria</taxon>
        <taxon>Bacillati</taxon>
        <taxon>Bacillota</taxon>
        <taxon>Clostridia</taxon>
        <taxon>Lachnospirales</taxon>
        <taxon>Lachnospiraceae</taxon>
        <taxon>Enterocloster</taxon>
    </lineage>
</organism>
<dbReference type="SUPFAM" id="SSF53697">
    <property type="entry name" value="SIS domain"/>
    <property type="match status" value="1"/>
</dbReference>
<dbReference type="InterPro" id="IPR046348">
    <property type="entry name" value="SIS_dom_sf"/>
</dbReference>
<feature type="domain" description="HTH rpiR-type" evidence="4">
    <location>
        <begin position="1"/>
        <end position="77"/>
    </location>
</feature>
<gene>
    <name evidence="5" type="ORF">H8708_07755</name>
</gene>
<evidence type="ECO:0000313" key="6">
    <source>
        <dbReference type="Proteomes" id="UP000647491"/>
    </source>
</evidence>
<protein>
    <submittedName>
        <fullName evidence="5">MurR/RpiR family transcriptional regulator</fullName>
    </submittedName>
</protein>
<dbReference type="SUPFAM" id="SSF46689">
    <property type="entry name" value="Homeodomain-like"/>
    <property type="match status" value="1"/>
</dbReference>
<dbReference type="InterPro" id="IPR035472">
    <property type="entry name" value="RpiR-like_SIS"/>
</dbReference>
<dbReference type="CDD" id="cd05013">
    <property type="entry name" value="SIS_RpiR"/>
    <property type="match status" value="1"/>
</dbReference>
<dbReference type="InterPro" id="IPR000281">
    <property type="entry name" value="HTH_RpiR"/>
</dbReference>
<dbReference type="Pfam" id="PF01418">
    <property type="entry name" value="HTH_6"/>
    <property type="match status" value="1"/>
</dbReference>
<dbReference type="PANTHER" id="PTHR30514">
    <property type="entry name" value="GLUCOKINASE"/>
    <property type="match status" value="1"/>
</dbReference>
<dbReference type="Proteomes" id="UP000647491">
    <property type="component" value="Unassembled WGS sequence"/>
</dbReference>
<evidence type="ECO:0000313" key="5">
    <source>
        <dbReference type="EMBL" id="MBC8599122.1"/>
    </source>
</evidence>
<sequence length="299" mass="33571">MSFLEAVNEKYGELSPVQKRIADYMYKYPDEACFYSLREMANALGVTEVTVLRFARKLGFDSYVDMKKNLRDHLQARLLGNETLRSASAHSMTGTRELDHEAMFKEFVANELQVLKNTYSQCGLEQVLTAVSLIRQAGTVYAIGNELAAVGTAYLTRRLMTIGIRVEDLGSQSRALYIDHLIHAGPEDVAVIFSNPGYAKHVVNTVKYLNEKRVPQIVITDKISSPVAAYATVVLTYDNHDLYYYNSVLGFFSLTNLIAYFTAVGSPEDTTRLRNQILEARESIGTISMYKDSRGRDGK</sequence>
<dbReference type="EMBL" id="JACRTJ010000017">
    <property type="protein sequence ID" value="MBC8599122.1"/>
    <property type="molecule type" value="Genomic_DNA"/>
</dbReference>
<name>A0ABR7NSM6_9FIRM</name>
<dbReference type="InterPro" id="IPR036388">
    <property type="entry name" value="WH-like_DNA-bd_sf"/>
</dbReference>
<keyword evidence="3" id="KW-0804">Transcription</keyword>
<evidence type="ECO:0000256" key="1">
    <source>
        <dbReference type="ARBA" id="ARBA00023015"/>
    </source>
</evidence>
<keyword evidence="6" id="KW-1185">Reference proteome</keyword>
<keyword evidence="2" id="KW-0238">DNA-binding</keyword>
<accession>A0ABR7NSM6</accession>
<keyword evidence="1" id="KW-0805">Transcription regulation</keyword>
<dbReference type="Gene3D" id="1.10.10.10">
    <property type="entry name" value="Winged helix-like DNA-binding domain superfamily/Winged helix DNA-binding domain"/>
    <property type="match status" value="1"/>
</dbReference>
<dbReference type="Gene3D" id="3.40.50.10490">
    <property type="entry name" value="Glucose-6-phosphate isomerase like protein, domain 1"/>
    <property type="match status" value="1"/>
</dbReference>
<proteinExistence type="predicted"/>
<evidence type="ECO:0000256" key="2">
    <source>
        <dbReference type="ARBA" id="ARBA00023125"/>
    </source>
</evidence>
<dbReference type="Pfam" id="PF01380">
    <property type="entry name" value="SIS"/>
    <property type="match status" value="1"/>
</dbReference>
<dbReference type="InterPro" id="IPR047640">
    <property type="entry name" value="RpiR-like"/>
</dbReference>
<dbReference type="InterPro" id="IPR009057">
    <property type="entry name" value="Homeodomain-like_sf"/>
</dbReference>
<dbReference type="InterPro" id="IPR001347">
    <property type="entry name" value="SIS_dom"/>
</dbReference>
<dbReference type="RefSeq" id="WP_262427484.1">
    <property type="nucleotide sequence ID" value="NZ_JACRTJ010000017.1"/>
</dbReference>
<reference evidence="5 6" key="1">
    <citation type="submission" date="2020-08" db="EMBL/GenBank/DDBJ databases">
        <title>Genome public.</title>
        <authorList>
            <person name="Liu C."/>
            <person name="Sun Q."/>
        </authorList>
    </citation>
    <scope>NUCLEOTIDE SEQUENCE [LARGE SCALE GENOMIC DNA]</scope>
    <source>
        <strain evidence="5 6">BX10</strain>
    </source>
</reference>
<evidence type="ECO:0000259" key="4">
    <source>
        <dbReference type="PROSITE" id="PS51071"/>
    </source>
</evidence>
<dbReference type="PROSITE" id="PS51071">
    <property type="entry name" value="HTH_RPIR"/>
    <property type="match status" value="1"/>
</dbReference>
<comment type="caution">
    <text evidence="5">The sequence shown here is derived from an EMBL/GenBank/DDBJ whole genome shotgun (WGS) entry which is preliminary data.</text>
</comment>